<organism evidence="1 2">
    <name type="scientific">Paraphaeosphaeria sporulosa</name>
    <dbReference type="NCBI Taxonomy" id="1460663"/>
    <lineage>
        <taxon>Eukaryota</taxon>
        <taxon>Fungi</taxon>
        <taxon>Dikarya</taxon>
        <taxon>Ascomycota</taxon>
        <taxon>Pezizomycotina</taxon>
        <taxon>Dothideomycetes</taxon>
        <taxon>Pleosporomycetidae</taxon>
        <taxon>Pleosporales</taxon>
        <taxon>Massarineae</taxon>
        <taxon>Didymosphaeriaceae</taxon>
        <taxon>Paraphaeosphaeria</taxon>
    </lineage>
</organism>
<dbReference type="AlphaFoldDB" id="A0A177CB07"/>
<dbReference type="Proteomes" id="UP000077069">
    <property type="component" value="Unassembled WGS sequence"/>
</dbReference>
<evidence type="ECO:0000313" key="2">
    <source>
        <dbReference type="Proteomes" id="UP000077069"/>
    </source>
</evidence>
<evidence type="ECO:0000313" key="1">
    <source>
        <dbReference type="EMBL" id="OAG04361.1"/>
    </source>
</evidence>
<sequence>MHLITIKPCLSQDWTHCKWNEPRPCDGSASLLRHHVLGLKFLVVRTEGCVQNLASASHGFSVWKSSQDVPVNWWYGSWGRGGAQHHHYATLSST</sequence>
<protein>
    <submittedName>
        <fullName evidence="1">Uncharacterized protein</fullName>
    </submittedName>
</protein>
<reference evidence="1 2" key="1">
    <citation type="submission" date="2016-05" db="EMBL/GenBank/DDBJ databases">
        <title>Comparative analysis of secretome profiles of manganese(II)-oxidizing ascomycete fungi.</title>
        <authorList>
            <consortium name="DOE Joint Genome Institute"/>
            <person name="Zeiner C.A."/>
            <person name="Purvine S.O."/>
            <person name="Zink E.M."/>
            <person name="Wu S."/>
            <person name="Pasa-Tolic L."/>
            <person name="Chaput D.L."/>
            <person name="Haridas S."/>
            <person name="Grigoriev I.V."/>
            <person name="Santelli C.M."/>
            <person name="Hansel C.M."/>
        </authorList>
    </citation>
    <scope>NUCLEOTIDE SEQUENCE [LARGE SCALE GENOMIC DNA]</scope>
    <source>
        <strain evidence="1 2">AP3s5-JAC2a</strain>
    </source>
</reference>
<accession>A0A177CB07</accession>
<dbReference type="GeneID" id="28770880"/>
<dbReference type="RefSeq" id="XP_018034726.1">
    <property type="nucleotide sequence ID" value="XM_018187394.1"/>
</dbReference>
<proteinExistence type="predicted"/>
<dbReference type="EMBL" id="KV441553">
    <property type="protein sequence ID" value="OAG04361.1"/>
    <property type="molecule type" value="Genomic_DNA"/>
</dbReference>
<keyword evidence="2" id="KW-1185">Reference proteome</keyword>
<name>A0A177CB07_9PLEO</name>
<gene>
    <name evidence="1" type="ORF">CC84DRAFT_790466</name>
</gene>
<dbReference type="InParanoid" id="A0A177CB07"/>